<feature type="region of interest" description="Disordered" evidence="1">
    <location>
        <begin position="25"/>
        <end position="47"/>
    </location>
</feature>
<evidence type="ECO:0000256" key="1">
    <source>
        <dbReference type="SAM" id="MobiDB-lite"/>
    </source>
</evidence>
<gene>
    <name evidence="2" type="ORF">P171DRAFT_238215</name>
</gene>
<keyword evidence="3" id="KW-1185">Reference proteome</keyword>
<reference evidence="2" key="1">
    <citation type="journal article" date="2020" name="Stud. Mycol.">
        <title>101 Dothideomycetes genomes: a test case for predicting lifestyles and emergence of pathogens.</title>
        <authorList>
            <person name="Haridas S."/>
            <person name="Albert R."/>
            <person name="Binder M."/>
            <person name="Bloem J."/>
            <person name="Labutti K."/>
            <person name="Salamov A."/>
            <person name="Andreopoulos B."/>
            <person name="Baker S."/>
            <person name="Barry K."/>
            <person name="Bills G."/>
            <person name="Bluhm B."/>
            <person name="Cannon C."/>
            <person name="Castanera R."/>
            <person name="Culley D."/>
            <person name="Daum C."/>
            <person name="Ezra D."/>
            <person name="Gonzalez J."/>
            <person name="Henrissat B."/>
            <person name="Kuo A."/>
            <person name="Liang C."/>
            <person name="Lipzen A."/>
            <person name="Lutzoni F."/>
            <person name="Magnuson J."/>
            <person name="Mondo S."/>
            <person name="Nolan M."/>
            <person name="Ohm R."/>
            <person name="Pangilinan J."/>
            <person name="Park H.-J."/>
            <person name="Ramirez L."/>
            <person name="Alfaro M."/>
            <person name="Sun H."/>
            <person name="Tritt A."/>
            <person name="Yoshinaga Y."/>
            <person name="Zwiers L.-H."/>
            <person name="Turgeon B."/>
            <person name="Goodwin S."/>
            <person name="Spatafora J."/>
            <person name="Crous P."/>
            <person name="Grigoriev I."/>
        </authorList>
    </citation>
    <scope>NUCLEOTIDE SEQUENCE</scope>
    <source>
        <strain evidence="2">CBS 690.94</strain>
    </source>
</reference>
<organism evidence="2 3">
    <name type="scientific">Karstenula rhodostoma CBS 690.94</name>
    <dbReference type="NCBI Taxonomy" id="1392251"/>
    <lineage>
        <taxon>Eukaryota</taxon>
        <taxon>Fungi</taxon>
        <taxon>Dikarya</taxon>
        <taxon>Ascomycota</taxon>
        <taxon>Pezizomycotina</taxon>
        <taxon>Dothideomycetes</taxon>
        <taxon>Pleosporomycetidae</taxon>
        <taxon>Pleosporales</taxon>
        <taxon>Massarineae</taxon>
        <taxon>Didymosphaeriaceae</taxon>
        <taxon>Karstenula</taxon>
    </lineage>
</organism>
<accession>A0A9P4PM51</accession>
<comment type="caution">
    <text evidence="2">The sequence shown here is derived from an EMBL/GenBank/DDBJ whole genome shotgun (WGS) entry which is preliminary data.</text>
</comment>
<protein>
    <submittedName>
        <fullName evidence="2">Uncharacterized protein</fullName>
    </submittedName>
</protein>
<evidence type="ECO:0000313" key="3">
    <source>
        <dbReference type="Proteomes" id="UP000799764"/>
    </source>
</evidence>
<dbReference type="Proteomes" id="UP000799764">
    <property type="component" value="Unassembled WGS sequence"/>
</dbReference>
<dbReference type="OrthoDB" id="3787503at2759"/>
<proteinExistence type="predicted"/>
<sequence>MPKRNIRQTEACKEGEPSAMCTQCSDEQQSHSQEIVRASTPDSTPLPVQFWPDDHHRGLPLELRLQIYDEVATTTFARFPCFRNPGTKMFYEYNAYALALLRNGTAWENDAAASLHVPRATEAVRILADAVSFTFRQPPTLRPPLLVLLKDIEAMHSTDQEDQQPSGGPRSWSAPIDTEILKWGYVIAGGDCRVVEKGHLVGGRNAIGAKQLAQAIILQLRRSPVIRVRIFLDGCVPWCCHGSIWENTCIGANVKNFLDRVRECAPGYRRTGIRTHVTFITRAHRLEHWKEKLGVMGKRVEWDVASKEELDMLEA</sequence>
<dbReference type="EMBL" id="MU001497">
    <property type="protein sequence ID" value="KAF2446731.1"/>
    <property type="molecule type" value="Genomic_DNA"/>
</dbReference>
<dbReference type="AlphaFoldDB" id="A0A9P4PM51"/>
<evidence type="ECO:0000313" key="2">
    <source>
        <dbReference type="EMBL" id="KAF2446731.1"/>
    </source>
</evidence>
<name>A0A9P4PM51_9PLEO</name>